<dbReference type="GO" id="GO:0005886">
    <property type="term" value="C:plasma membrane"/>
    <property type="evidence" value="ECO:0007669"/>
    <property type="project" value="UniProtKB-SubCell"/>
</dbReference>
<evidence type="ECO:0000313" key="8">
    <source>
        <dbReference type="Proteomes" id="UP000588017"/>
    </source>
</evidence>
<dbReference type="PIRSF" id="PIRSF019239">
    <property type="entry name" value="MrpE"/>
    <property type="match status" value="1"/>
</dbReference>
<evidence type="ECO:0000256" key="2">
    <source>
        <dbReference type="ARBA" id="ARBA00006228"/>
    </source>
</evidence>
<name>A0A841KBG5_9HYPH</name>
<keyword evidence="6" id="KW-0472">Membrane</keyword>
<accession>A0A841KBG5</accession>
<evidence type="ECO:0000256" key="3">
    <source>
        <dbReference type="ARBA" id="ARBA00022475"/>
    </source>
</evidence>
<keyword evidence="4" id="KW-0812">Transmembrane</keyword>
<dbReference type="Proteomes" id="UP000588017">
    <property type="component" value="Unassembled WGS sequence"/>
</dbReference>
<dbReference type="Pfam" id="PF01899">
    <property type="entry name" value="MNHE"/>
    <property type="match status" value="1"/>
</dbReference>
<evidence type="ECO:0000256" key="6">
    <source>
        <dbReference type="ARBA" id="ARBA00023136"/>
    </source>
</evidence>
<evidence type="ECO:0000256" key="1">
    <source>
        <dbReference type="ARBA" id="ARBA00004651"/>
    </source>
</evidence>
<keyword evidence="5" id="KW-1133">Transmembrane helix</keyword>
<sequence length="161" mass="17842">MSRVLPYPLLALALLVMWLSLTSFSPGQVLLGGGIAVAAARAMAALHPSKPRLRRWQLIPLLFGRVTLDIVRSNIAVSSIVLGLGRRERKSGFVPIPLELRDRTGLAILACIVTSTPGTAWIEYDPDSGVLLLHVLDLVEEKEWIDTIKYRYEALLLEIFE</sequence>
<comment type="caution">
    <text evidence="7">The sequence shown here is derived from an EMBL/GenBank/DDBJ whole genome shotgun (WGS) entry which is preliminary data.</text>
</comment>
<protein>
    <submittedName>
        <fullName evidence="7">Multicomponent K+:H+ antiporter subunit E</fullName>
    </submittedName>
</protein>
<reference evidence="7 8" key="1">
    <citation type="submission" date="2020-08" db="EMBL/GenBank/DDBJ databases">
        <title>Genomic Encyclopedia of Type Strains, Phase IV (KMG-IV): sequencing the most valuable type-strain genomes for metagenomic binning, comparative biology and taxonomic classification.</title>
        <authorList>
            <person name="Goeker M."/>
        </authorList>
    </citation>
    <scope>NUCLEOTIDE SEQUENCE [LARGE SCALE GENOMIC DNA]</scope>
    <source>
        <strain evidence="7 8">DSM 101465</strain>
    </source>
</reference>
<organism evidence="7 8">
    <name type="scientific">Chelatococcus composti</name>
    <dbReference type="NCBI Taxonomy" id="1743235"/>
    <lineage>
        <taxon>Bacteria</taxon>
        <taxon>Pseudomonadati</taxon>
        <taxon>Pseudomonadota</taxon>
        <taxon>Alphaproteobacteria</taxon>
        <taxon>Hyphomicrobiales</taxon>
        <taxon>Chelatococcaceae</taxon>
        <taxon>Chelatococcus</taxon>
    </lineage>
</organism>
<evidence type="ECO:0000256" key="4">
    <source>
        <dbReference type="ARBA" id="ARBA00022692"/>
    </source>
</evidence>
<gene>
    <name evidence="7" type="ORF">HNQ73_003160</name>
</gene>
<keyword evidence="8" id="KW-1185">Reference proteome</keyword>
<dbReference type="AlphaFoldDB" id="A0A841KBG5"/>
<evidence type="ECO:0000313" key="7">
    <source>
        <dbReference type="EMBL" id="MBB6169510.1"/>
    </source>
</evidence>
<dbReference type="PANTHER" id="PTHR34584">
    <property type="entry name" value="NA(+)/H(+) ANTIPORTER SUBUNIT E1"/>
    <property type="match status" value="1"/>
</dbReference>
<dbReference type="EMBL" id="JACHEH010000008">
    <property type="protein sequence ID" value="MBB6169510.1"/>
    <property type="molecule type" value="Genomic_DNA"/>
</dbReference>
<comment type="subcellular location">
    <subcellularLocation>
        <location evidence="1">Cell membrane</location>
        <topology evidence="1">Multi-pass membrane protein</topology>
    </subcellularLocation>
</comment>
<proteinExistence type="inferred from homology"/>
<dbReference type="NCBIfam" id="NF006520">
    <property type="entry name" value="PRK08965.1-4"/>
    <property type="match status" value="1"/>
</dbReference>
<keyword evidence="3" id="KW-1003">Cell membrane</keyword>
<comment type="similarity">
    <text evidence="2">Belongs to the CPA3 antiporters (TC 2.A.63) subunit E family.</text>
</comment>
<evidence type="ECO:0000256" key="5">
    <source>
        <dbReference type="ARBA" id="ARBA00022989"/>
    </source>
</evidence>
<dbReference type="RefSeq" id="WP_183335975.1">
    <property type="nucleotide sequence ID" value="NZ_BMHX01000008.1"/>
</dbReference>
<dbReference type="GO" id="GO:0008324">
    <property type="term" value="F:monoatomic cation transmembrane transporter activity"/>
    <property type="evidence" value="ECO:0007669"/>
    <property type="project" value="InterPro"/>
</dbReference>
<dbReference type="PANTHER" id="PTHR34584:SF1">
    <property type="entry name" value="NA(+)_H(+) ANTIPORTER SUBUNIT E1"/>
    <property type="match status" value="1"/>
</dbReference>
<dbReference type="InterPro" id="IPR002758">
    <property type="entry name" value="Cation_antiport_E"/>
</dbReference>